<feature type="compositionally biased region" description="Polar residues" evidence="1">
    <location>
        <begin position="182"/>
        <end position="192"/>
    </location>
</feature>
<feature type="compositionally biased region" description="Low complexity" evidence="1">
    <location>
        <begin position="154"/>
        <end position="164"/>
    </location>
</feature>
<keyword evidence="2" id="KW-0732">Signal</keyword>
<feature type="region of interest" description="Disordered" evidence="1">
    <location>
        <begin position="128"/>
        <end position="192"/>
    </location>
</feature>
<evidence type="ECO:0000256" key="2">
    <source>
        <dbReference type="SAM" id="SignalP"/>
    </source>
</evidence>
<gene>
    <name evidence="3" type="ORF">ILUMI_11055</name>
</gene>
<dbReference type="AlphaFoldDB" id="A0A8K0G837"/>
<evidence type="ECO:0000313" key="3">
    <source>
        <dbReference type="EMBL" id="KAF2895125.1"/>
    </source>
</evidence>
<comment type="caution">
    <text evidence="3">The sequence shown here is derived from an EMBL/GenBank/DDBJ whole genome shotgun (WGS) entry which is preliminary data.</text>
</comment>
<dbReference type="OrthoDB" id="6763568at2759"/>
<organism evidence="3 4">
    <name type="scientific">Ignelater luminosus</name>
    <name type="common">Cucubano</name>
    <name type="synonym">Pyrophorus luminosus</name>
    <dbReference type="NCBI Taxonomy" id="2038154"/>
    <lineage>
        <taxon>Eukaryota</taxon>
        <taxon>Metazoa</taxon>
        <taxon>Ecdysozoa</taxon>
        <taxon>Arthropoda</taxon>
        <taxon>Hexapoda</taxon>
        <taxon>Insecta</taxon>
        <taxon>Pterygota</taxon>
        <taxon>Neoptera</taxon>
        <taxon>Endopterygota</taxon>
        <taxon>Coleoptera</taxon>
        <taxon>Polyphaga</taxon>
        <taxon>Elateriformia</taxon>
        <taxon>Elateroidea</taxon>
        <taxon>Elateridae</taxon>
        <taxon>Agrypninae</taxon>
        <taxon>Pyrophorini</taxon>
        <taxon>Ignelater</taxon>
    </lineage>
</organism>
<feature type="signal peptide" evidence="2">
    <location>
        <begin position="1"/>
        <end position="23"/>
    </location>
</feature>
<name>A0A8K0G837_IGNLU</name>
<dbReference type="Proteomes" id="UP000801492">
    <property type="component" value="Unassembled WGS sequence"/>
</dbReference>
<dbReference type="PRINTS" id="PR01217">
    <property type="entry name" value="PRICHEXTENSN"/>
</dbReference>
<keyword evidence="4" id="KW-1185">Reference proteome</keyword>
<evidence type="ECO:0000313" key="4">
    <source>
        <dbReference type="Proteomes" id="UP000801492"/>
    </source>
</evidence>
<sequence length="192" mass="20131">MDLFLPIVLFIVFCVLFSICGWCCKKHREGTVYGYAGQPNVTVSSQPASAIVPPYPVDARHAQPQPVPPVPGFTPAGGYQTAPYPTATPYPPAPAPGFYPMPIGGGYPPATPYPVNVAAPYPTSTPSYPPASAAAPYPPASAAAPYPPAPGGAPYPAQQQPPSYMEAVGQPPAEPHPINEAYSKQSPYNPHY</sequence>
<evidence type="ECO:0000256" key="1">
    <source>
        <dbReference type="SAM" id="MobiDB-lite"/>
    </source>
</evidence>
<feature type="chain" id="PRO_5035427158" evidence="2">
    <location>
        <begin position="24"/>
        <end position="192"/>
    </location>
</feature>
<protein>
    <submittedName>
        <fullName evidence="3">Uncharacterized protein</fullName>
    </submittedName>
</protein>
<reference evidence="3" key="1">
    <citation type="submission" date="2019-08" db="EMBL/GenBank/DDBJ databases">
        <title>The genome of the North American firefly Photinus pyralis.</title>
        <authorList>
            <consortium name="Photinus pyralis genome working group"/>
            <person name="Fallon T.R."/>
            <person name="Sander Lower S.E."/>
            <person name="Weng J.-K."/>
        </authorList>
    </citation>
    <scope>NUCLEOTIDE SEQUENCE</scope>
    <source>
        <strain evidence="3">TRF0915ILg1</strain>
        <tissue evidence="3">Whole body</tissue>
    </source>
</reference>
<accession>A0A8K0G837</accession>
<proteinExistence type="predicted"/>
<dbReference type="EMBL" id="VTPC01006231">
    <property type="protein sequence ID" value="KAF2895125.1"/>
    <property type="molecule type" value="Genomic_DNA"/>
</dbReference>
<feature type="compositionally biased region" description="Low complexity" evidence="1">
    <location>
        <begin position="128"/>
        <end position="144"/>
    </location>
</feature>